<gene>
    <name evidence="1" type="ORF">CFN78_03155</name>
</gene>
<dbReference type="InterPro" id="IPR009351">
    <property type="entry name" value="AlkZ-like"/>
</dbReference>
<dbReference type="InParanoid" id="A0A263D9I4"/>
<dbReference type="Proteomes" id="UP000242444">
    <property type="component" value="Unassembled WGS sequence"/>
</dbReference>
<dbReference type="PANTHER" id="PTHR38479">
    <property type="entry name" value="LMO0824 PROTEIN"/>
    <property type="match status" value="1"/>
</dbReference>
<organism evidence="1 2">
    <name type="scientific">Amycolatopsis antarctica</name>
    <dbReference type="NCBI Taxonomy" id="1854586"/>
    <lineage>
        <taxon>Bacteria</taxon>
        <taxon>Bacillati</taxon>
        <taxon>Actinomycetota</taxon>
        <taxon>Actinomycetes</taxon>
        <taxon>Pseudonocardiales</taxon>
        <taxon>Pseudonocardiaceae</taxon>
        <taxon>Amycolatopsis</taxon>
    </lineage>
</organism>
<dbReference type="RefSeq" id="WP_094860951.1">
    <property type="nucleotide sequence ID" value="NZ_NKYE01000001.1"/>
</dbReference>
<accession>A0A263D9I4</accession>
<evidence type="ECO:0000313" key="1">
    <source>
        <dbReference type="EMBL" id="OZM75174.1"/>
    </source>
</evidence>
<dbReference type="PANTHER" id="PTHR38479:SF2">
    <property type="entry name" value="WINGED HELIX DNA-BINDING DOMAIN-CONTAINING PROTEIN"/>
    <property type="match status" value="1"/>
</dbReference>
<protein>
    <recommendedName>
        <fullName evidence="3">Winged helix DNA-binding domain-containing protein</fullName>
    </recommendedName>
</protein>
<keyword evidence="2" id="KW-1185">Reference proteome</keyword>
<evidence type="ECO:0000313" key="2">
    <source>
        <dbReference type="Proteomes" id="UP000242444"/>
    </source>
</evidence>
<proteinExistence type="predicted"/>
<dbReference type="OrthoDB" id="9148135at2"/>
<name>A0A263D9I4_9PSEU</name>
<sequence length="371" mass="39097">MLTVDRAQVLAHRIAAQGLHRTETDPHRLAVLDLGVQDNQRDSAALALAARCSGEVTGAALDADPRFTLSWTHRGAPHVHRTADMPGLPAALLPLSEADAQARMGWQRGRVAEAGMPAARALLEAARALRTVVTAPMTKGAVSTEMTRSVPAGLAAWCRPCGAIHVHEQLMRLAGIHAGVRLEPGVTPAVLAPLAGRGRVRSTPAPAAATAVVRAYLALHGPAARGDAAGFVGTAAGAAAPMWPEGLVEVRAAGRRTFIAPEHLAALENPPEPGLVRLLPPLDPFLQARDRETLLPEKAHRAEVWRILGNPGALLVDGEIAGTWRAKASGTRLDITISPLWTLARTVRSRVEEEAGRVSAARGYARHTVTG</sequence>
<dbReference type="AlphaFoldDB" id="A0A263D9I4"/>
<evidence type="ECO:0008006" key="3">
    <source>
        <dbReference type="Google" id="ProtNLM"/>
    </source>
</evidence>
<comment type="caution">
    <text evidence="1">The sequence shown here is derived from an EMBL/GenBank/DDBJ whole genome shotgun (WGS) entry which is preliminary data.</text>
</comment>
<reference evidence="1 2" key="1">
    <citation type="submission" date="2017-07" db="EMBL/GenBank/DDBJ databases">
        <title>Amycolatopsis antarcticus sp. nov., isolated from the surface of an Antarcticus brown macroalga.</title>
        <authorList>
            <person name="Wang J."/>
            <person name="Leiva S."/>
            <person name="Huang J."/>
            <person name="Huang Y."/>
        </authorList>
    </citation>
    <scope>NUCLEOTIDE SEQUENCE [LARGE SCALE GENOMIC DNA]</scope>
    <source>
        <strain evidence="1 2">AU-G6</strain>
    </source>
</reference>
<dbReference type="Pfam" id="PF06224">
    <property type="entry name" value="AlkZ-like"/>
    <property type="match status" value="1"/>
</dbReference>
<dbReference type="EMBL" id="NKYE01000001">
    <property type="protein sequence ID" value="OZM75174.1"/>
    <property type="molecule type" value="Genomic_DNA"/>
</dbReference>